<protein>
    <submittedName>
        <fullName evidence="4">VWA domain-containing protein</fullName>
    </submittedName>
</protein>
<dbReference type="InterPro" id="IPR024163">
    <property type="entry name" value="Aerotolerance_reg_N"/>
</dbReference>
<dbReference type="EMBL" id="JBHTBW010000081">
    <property type="protein sequence ID" value="MFC7443220.1"/>
    <property type="molecule type" value="Genomic_DNA"/>
</dbReference>
<keyword evidence="1" id="KW-1133">Transmembrane helix</keyword>
<accession>A0ABW2RQI6</accession>
<dbReference type="PANTHER" id="PTHR37464:SF1">
    <property type="entry name" value="BLL2463 PROTEIN"/>
    <property type="match status" value="1"/>
</dbReference>
<name>A0ABW2RQI6_9BACL</name>
<feature type="transmembrane region" description="Helical" evidence="1">
    <location>
        <begin position="6"/>
        <end position="25"/>
    </location>
</feature>
<organism evidence="4 5">
    <name type="scientific">Laceyella putida</name>
    <dbReference type="NCBI Taxonomy" id="110101"/>
    <lineage>
        <taxon>Bacteria</taxon>
        <taxon>Bacillati</taxon>
        <taxon>Bacillota</taxon>
        <taxon>Bacilli</taxon>
        <taxon>Bacillales</taxon>
        <taxon>Thermoactinomycetaceae</taxon>
        <taxon>Laceyella</taxon>
    </lineage>
</organism>
<dbReference type="Pfam" id="PF07584">
    <property type="entry name" value="BatA"/>
    <property type="match status" value="1"/>
</dbReference>
<dbReference type="InterPro" id="IPR002035">
    <property type="entry name" value="VWF_A"/>
</dbReference>
<feature type="domain" description="VWFA" evidence="3">
    <location>
        <begin position="91"/>
        <end position="194"/>
    </location>
</feature>
<evidence type="ECO:0000256" key="1">
    <source>
        <dbReference type="SAM" id="Phobius"/>
    </source>
</evidence>
<evidence type="ECO:0000313" key="5">
    <source>
        <dbReference type="Proteomes" id="UP001596500"/>
    </source>
</evidence>
<gene>
    <name evidence="4" type="ORF">ACFQNG_19315</name>
</gene>
<evidence type="ECO:0000313" key="4">
    <source>
        <dbReference type="EMBL" id="MFC7443220.1"/>
    </source>
</evidence>
<proteinExistence type="predicted"/>
<dbReference type="SUPFAM" id="SSF53300">
    <property type="entry name" value="vWA-like"/>
    <property type="match status" value="1"/>
</dbReference>
<keyword evidence="5" id="KW-1185">Reference proteome</keyword>
<feature type="transmembrane region" description="Helical" evidence="1">
    <location>
        <begin position="60"/>
        <end position="81"/>
    </location>
</feature>
<dbReference type="Pfam" id="PF13519">
    <property type="entry name" value="VWA_2"/>
    <property type="match status" value="1"/>
</dbReference>
<feature type="transmembrane region" description="Helical" evidence="1">
    <location>
        <begin position="580"/>
        <end position="599"/>
    </location>
</feature>
<keyword evidence="1" id="KW-0472">Membrane</keyword>
<dbReference type="PANTHER" id="PTHR37464">
    <property type="entry name" value="BLL2463 PROTEIN"/>
    <property type="match status" value="1"/>
</dbReference>
<dbReference type="InterPro" id="IPR036465">
    <property type="entry name" value="vWFA_dom_sf"/>
</dbReference>
<evidence type="ECO:0000259" key="3">
    <source>
        <dbReference type="Pfam" id="PF13519"/>
    </source>
</evidence>
<feature type="domain" description="Aerotolerance regulator N-terminal" evidence="2">
    <location>
        <begin position="1"/>
        <end position="79"/>
    </location>
</feature>
<reference evidence="5" key="1">
    <citation type="journal article" date="2019" name="Int. J. Syst. Evol. Microbiol.">
        <title>The Global Catalogue of Microorganisms (GCM) 10K type strain sequencing project: providing services to taxonomists for standard genome sequencing and annotation.</title>
        <authorList>
            <consortium name="The Broad Institute Genomics Platform"/>
            <consortium name="The Broad Institute Genome Sequencing Center for Infectious Disease"/>
            <person name="Wu L."/>
            <person name="Ma J."/>
        </authorList>
    </citation>
    <scope>NUCLEOTIDE SEQUENCE [LARGE SCALE GENOMIC DNA]</scope>
    <source>
        <strain evidence="5">CGMCC 1.12942</strain>
    </source>
</reference>
<dbReference type="Gene3D" id="3.40.50.410">
    <property type="entry name" value="von Willebrand factor, type A domain"/>
    <property type="match status" value="1"/>
</dbReference>
<dbReference type="Proteomes" id="UP001596500">
    <property type="component" value="Unassembled WGS sequence"/>
</dbReference>
<evidence type="ECO:0000259" key="2">
    <source>
        <dbReference type="Pfam" id="PF07584"/>
    </source>
</evidence>
<keyword evidence="1" id="KW-0812">Transmembrane</keyword>
<dbReference type="RefSeq" id="WP_379867547.1">
    <property type="nucleotide sequence ID" value="NZ_JBHTBW010000081.1"/>
</dbReference>
<sequence length="603" mass="66086">MFFLQPNLLWLAALILPVILLLYLLKRKYRDQTVSSILLWERVLEKMEASRPWQRLRQQWLLWLQLLAAMLMILGLSRPALPTEGLQAKHTILVIDVSGSMRAKEGEGTRLDQAKAKVEEWTGKLGGEQSVTLIAAGKTPRVLLSQSQDANAVKQTVRKLAAEVSPADLAGALSLAYALSAEQPGTEIIYIGDGGQGRPDNGLFPHRFVKVGKQKANVAVGAFTVQTEAGRTTAFARIDNRGERGARVIATLKNERGQLMGTRALEIKADESETVTWEGLAPSPLWRVSLQSNQDALAEDNERWAFNQKGQALPVVAVGKENLFVQKVFALSGQVEWTHADEVGEPASPETLTVINQAKASVPKQGPLLLLDPPGAGNGLNLKVRRETPVTGEVTALAAHPLTKQVDLLKVAIAGVKQMEVPAWAEVVYQVGDTPLVLAGEQQGRRVVVFTFDLQKSDLPLQPSFPILMMNVLHWLAPVSAWSGLEAEAGSTLKLPGVQAEQPIRLTSLAPAHTSLQIPYRTAIPIPEQSGLWQVQAEGANQPHLRLFVPFAQEETDIAPAEWPEAPSPTEGSREGEWEMWWWLALGGLFIMGVEWVVFTRGY</sequence>
<dbReference type="CDD" id="cd00198">
    <property type="entry name" value="vWFA"/>
    <property type="match status" value="1"/>
</dbReference>
<comment type="caution">
    <text evidence="4">The sequence shown here is derived from an EMBL/GenBank/DDBJ whole genome shotgun (WGS) entry which is preliminary data.</text>
</comment>